<keyword evidence="3" id="KW-0119">Carbohydrate metabolism</keyword>
<gene>
    <name evidence="5" type="ORF">ACFY05_02260</name>
</gene>
<protein>
    <recommendedName>
        <fullName evidence="2">chitinase</fullName>
        <ecNumber evidence="2">3.2.1.14</ecNumber>
    </recommendedName>
</protein>
<dbReference type="Proteomes" id="UP001602119">
    <property type="component" value="Unassembled WGS sequence"/>
</dbReference>
<dbReference type="SUPFAM" id="SSF51445">
    <property type="entry name" value="(Trans)glycosidases"/>
    <property type="match status" value="1"/>
</dbReference>
<dbReference type="Pfam" id="PF00704">
    <property type="entry name" value="Glyco_hydro_18"/>
    <property type="match status" value="1"/>
</dbReference>
<name>A0ABW6UX70_MICFU</name>
<keyword evidence="6" id="KW-1185">Reference proteome</keyword>
<keyword evidence="3" id="KW-0146">Chitin degradation</keyword>
<dbReference type="GO" id="GO:0016787">
    <property type="term" value="F:hydrolase activity"/>
    <property type="evidence" value="ECO:0007669"/>
    <property type="project" value="UniProtKB-KW"/>
</dbReference>
<accession>A0ABW6UX70</accession>
<organism evidence="5 6">
    <name type="scientific">Microtetraspora fusca</name>
    <dbReference type="NCBI Taxonomy" id="1997"/>
    <lineage>
        <taxon>Bacteria</taxon>
        <taxon>Bacillati</taxon>
        <taxon>Actinomycetota</taxon>
        <taxon>Actinomycetes</taxon>
        <taxon>Streptosporangiales</taxon>
        <taxon>Streptosporangiaceae</taxon>
        <taxon>Microtetraspora</taxon>
    </lineage>
</organism>
<sequence>MAVLGAVGPAAAANQSTQTGETVPPLSTPMVGGYLLSDPPRFSRVNMDLVTHFFWAFSTIRNGACTTASANGINEVLQTRQARPNLKVIRSIGGWGAANFSDVSSTDAKRKAFVASCINAFVANGATDGFDLDWEFPVSGGLPNIGYLPNDRENFNLLVDEFRAQLNAYADAHGRSRRDFLVTAALPAGRWQDSGNGVTGAPYDTNTSFDLETLGRTLDNINVMTYDMGTGYSPVSMFNQPLYRHADDNTGDQYNSTDDAIRYYLEHGVPRNKMTLGTEFTLSRGFVVTNTNNNGLFQPWTGTGCGQTSPTNALNPTNTSVLINWDAQVQSQYLWNPTTRTLCSYETAHSLGIRSQYAKDQGLNGVFTWELTGDASGSQLRAISLPWQPEKVTGAPAPTVNGTTFLPKAGQSFSGTVATVSGSSASSLTAIINWGDLTRSQGTVTPAGNGEFTISGTHTYATAGAYPLTVTIIDPDPLNSRMVNGYAFVDSSPYAYLEGLVSKFAKDSGAANGLIAKVKSASQAPNGNARAGKLHAFTNQVSAQTGKTFTPGQAEILTQIADSLR</sequence>
<dbReference type="EMBL" id="JBIAXI010000001">
    <property type="protein sequence ID" value="MFF4771664.1"/>
    <property type="molecule type" value="Genomic_DNA"/>
</dbReference>
<dbReference type="InterPro" id="IPR011583">
    <property type="entry name" value="Chitinase_II/V-like_cat"/>
</dbReference>
<evidence type="ECO:0000256" key="3">
    <source>
        <dbReference type="ARBA" id="ARBA00023024"/>
    </source>
</evidence>
<proteinExistence type="predicted"/>
<evidence type="ECO:0000313" key="5">
    <source>
        <dbReference type="EMBL" id="MFF4771664.1"/>
    </source>
</evidence>
<dbReference type="PANTHER" id="PTHR11177">
    <property type="entry name" value="CHITINASE"/>
    <property type="match status" value="1"/>
</dbReference>
<dbReference type="InterPro" id="IPR017853">
    <property type="entry name" value="GH"/>
</dbReference>
<evidence type="ECO:0000313" key="6">
    <source>
        <dbReference type="Proteomes" id="UP001602119"/>
    </source>
</evidence>
<dbReference type="InterPro" id="IPR001223">
    <property type="entry name" value="Glyco_hydro18_cat"/>
</dbReference>
<dbReference type="EC" id="3.2.1.14" evidence="2"/>
<comment type="catalytic activity">
    <reaction evidence="1">
        <text>Random endo-hydrolysis of N-acetyl-beta-D-glucosaminide (1-&gt;4)-beta-linkages in chitin and chitodextrins.</text>
        <dbReference type="EC" id="3.2.1.14"/>
    </reaction>
</comment>
<keyword evidence="5" id="KW-0378">Hydrolase</keyword>
<dbReference type="Gene3D" id="2.60.40.10">
    <property type="entry name" value="Immunoglobulins"/>
    <property type="match status" value="1"/>
</dbReference>
<dbReference type="PROSITE" id="PS51910">
    <property type="entry name" value="GH18_2"/>
    <property type="match status" value="1"/>
</dbReference>
<evidence type="ECO:0000259" key="4">
    <source>
        <dbReference type="PROSITE" id="PS51910"/>
    </source>
</evidence>
<keyword evidence="3" id="KW-0624">Polysaccharide degradation</keyword>
<dbReference type="PANTHER" id="PTHR11177:SF317">
    <property type="entry name" value="CHITINASE 12-RELATED"/>
    <property type="match status" value="1"/>
</dbReference>
<dbReference type="InterPro" id="IPR029070">
    <property type="entry name" value="Chitinase_insertion_sf"/>
</dbReference>
<feature type="domain" description="GH18" evidence="4">
    <location>
        <begin position="29"/>
        <end position="390"/>
    </location>
</feature>
<dbReference type="Gene3D" id="3.10.50.10">
    <property type="match status" value="1"/>
</dbReference>
<evidence type="ECO:0000256" key="1">
    <source>
        <dbReference type="ARBA" id="ARBA00000822"/>
    </source>
</evidence>
<dbReference type="SMART" id="SM00636">
    <property type="entry name" value="Glyco_18"/>
    <property type="match status" value="1"/>
</dbReference>
<comment type="caution">
    <text evidence="5">The sequence shown here is derived from an EMBL/GenBank/DDBJ whole genome shotgun (WGS) entry which is preliminary data.</text>
</comment>
<dbReference type="Gene3D" id="3.20.20.80">
    <property type="entry name" value="Glycosidases"/>
    <property type="match status" value="1"/>
</dbReference>
<evidence type="ECO:0000256" key="2">
    <source>
        <dbReference type="ARBA" id="ARBA00012729"/>
    </source>
</evidence>
<dbReference type="RefSeq" id="WP_387340268.1">
    <property type="nucleotide sequence ID" value="NZ_JBIAXI010000001.1"/>
</dbReference>
<dbReference type="InterPro" id="IPR013783">
    <property type="entry name" value="Ig-like_fold"/>
</dbReference>
<dbReference type="SUPFAM" id="SSF54556">
    <property type="entry name" value="Chitinase insertion domain"/>
    <property type="match status" value="1"/>
</dbReference>
<dbReference type="InterPro" id="IPR050314">
    <property type="entry name" value="Glycosyl_Hydrlase_18"/>
</dbReference>
<reference evidence="5 6" key="1">
    <citation type="submission" date="2024-10" db="EMBL/GenBank/DDBJ databases">
        <title>The Natural Products Discovery Center: Release of the First 8490 Sequenced Strains for Exploring Actinobacteria Biosynthetic Diversity.</title>
        <authorList>
            <person name="Kalkreuter E."/>
            <person name="Kautsar S.A."/>
            <person name="Yang D."/>
            <person name="Bader C.D."/>
            <person name="Teijaro C.N."/>
            <person name="Fluegel L."/>
            <person name="Davis C.M."/>
            <person name="Simpson J.R."/>
            <person name="Lauterbach L."/>
            <person name="Steele A.D."/>
            <person name="Gui C."/>
            <person name="Meng S."/>
            <person name="Li G."/>
            <person name="Viehrig K."/>
            <person name="Ye F."/>
            <person name="Su P."/>
            <person name="Kiefer A.F."/>
            <person name="Nichols A."/>
            <person name="Cepeda A.J."/>
            <person name="Yan W."/>
            <person name="Fan B."/>
            <person name="Jiang Y."/>
            <person name="Adhikari A."/>
            <person name="Zheng C.-J."/>
            <person name="Schuster L."/>
            <person name="Cowan T.M."/>
            <person name="Smanski M.J."/>
            <person name="Chevrette M.G."/>
            <person name="De Carvalho L.P.S."/>
            <person name="Shen B."/>
        </authorList>
    </citation>
    <scope>NUCLEOTIDE SEQUENCE [LARGE SCALE GENOMIC DNA]</scope>
    <source>
        <strain evidence="5 6">NPDC001281</strain>
    </source>
</reference>